<sequence length="129" mass="14925">MSNLKSQNHNLNLKSYIRYRAYQFSLSIIKFASRFPEKRVYWIIGDQLLRSATSIGANLIEAKSSSSRKDFIKFYVIALKSSNETRYWLSLLRDSNLVNDSNLRSIIEEVKEIANMIGSSLLTLKNKKI</sequence>
<dbReference type="PANTHER" id="PTHR38471:SF2">
    <property type="entry name" value="FOUR HELIX BUNDLE PROTEIN"/>
    <property type="match status" value="1"/>
</dbReference>
<dbReference type="InterPro" id="IPR012657">
    <property type="entry name" value="23S_rRNA-intervening_sequence"/>
</dbReference>
<dbReference type="EMBL" id="MFZO01000013">
    <property type="protein sequence ID" value="OGK25299.1"/>
    <property type="molecule type" value="Genomic_DNA"/>
</dbReference>
<evidence type="ECO:0008006" key="3">
    <source>
        <dbReference type="Google" id="ProtNLM"/>
    </source>
</evidence>
<dbReference type="Pfam" id="PF05635">
    <property type="entry name" value="23S_rRNA_IVP"/>
    <property type="match status" value="1"/>
</dbReference>
<dbReference type="Proteomes" id="UP000177913">
    <property type="component" value="Unassembled WGS sequence"/>
</dbReference>
<dbReference type="PANTHER" id="PTHR38471">
    <property type="entry name" value="FOUR HELIX BUNDLE PROTEIN"/>
    <property type="match status" value="1"/>
</dbReference>
<dbReference type="NCBIfam" id="TIGR02436">
    <property type="entry name" value="four helix bundle protein"/>
    <property type="match status" value="1"/>
</dbReference>
<accession>A0A1F7H204</accession>
<dbReference type="PIRSF" id="PIRSF035652">
    <property type="entry name" value="CHP02436"/>
    <property type="match status" value="1"/>
</dbReference>
<gene>
    <name evidence="1" type="ORF">A3C25_00575</name>
</gene>
<dbReference type="Gene3D" id="1.20.1440.60">
    <property type="entry name" value="23S rRNA-intervening sequence"/>
    <property type="match status" value="1"/>
</dbReference>
<name>A0A1F7H204_9BACT</name>
<reference evidence="1 2" key="1">
    <citation type="journal article" date="2016" name="Nat. Commun.">
        <title>Thousands of microbial genomes shed light on interconnected biogeochemical processes in an aquifer system.</title>
        <authorList>
            <person name="Anantharaman K."/>
            <person name="Brown C.T."/>
            <person name="Hug L.A."/>
            <person name="Sharon I."/>
            <person name="Castelle C.J."/>
            <person name="Probst A.J."/>
            <person name="Thomas B.C."/>
            <person name="Singh A."/>
            <person name="Wilkins M.J."/>
            <person name="Karaoz U."/>
            <person name="Brodie E.L."/>
            <person name="Williams K.H."/>
            <person name="Hubbard S.S."/>
            <person name="Banfield J.F."/>
        </authorList>
    </citation>
    <scope>NUCLEOTIDE SEQUENCE [LARGE SCALE GENOMIC DNA]</scope>
</reference>
<dbReference type="AlphaFoldDB" id="A0A1F7H204"/>
<comment type="caution">
    <text evidence="1">The sequence shown here is derived from an EMBL/GenBank/DDBJ whole genome shotgun (WGS) entry which is preliminary data.</text>
</comment>
<proteinExistence type="predicted"/>
<dbReference type="SUPFAM" id="SSF158446">
    <property type="entry name" value="IVS-encoded protein-like"/>
    <property type="match status" value="1"/>
</dbReference>
<protein>
    <recommendedName>
        <fullName evidence="3">Four helix bundle protein</fullName>
    </recommendedName>
</protein>
<evidence type="ECO:0000313" key="2">
    <source>
        <dbReference type="Proteomes" id="UP000177913"/>
    </source>
</evidence>
<evidence type="ECO:0000313" key="1">
    <source>
        <dbReference type="EMBL" id="OGK25299.1"/>
    </source>
</evidence>
<dbReference type="InterPro" id="IPR036583">
    <property type="entry name" value="23S_rRNA_IVS_sf"/>
</dbReference>
<organism evidence="1 2">
    <name type="scientific">Candidatus Roizmanbacteria bacterium RIFCSPHIGHO2_02_FULL_38_11</name>
    <dbReference type="NCBI Taxonomy" id="1802039"/>
    <lineage>
        <taxon>Bacteria</taxon>
        <taxon>Candidatus Roizmaniibacteriota</taxon>
    </lineage>
</organism>